<protein>
    <submittedName>
        <fullName evidence="2">Uncharacterized protein</fullName>
    </submittedName>
</protein>
<dbReference type="STRING" id="1050202.GCA_000384035_01155"/>
<evidence type="ECO:0000256" key="1">
    <source>
        <dbReference type="SAM" id="MobiDB-lite"/>
    </source>
</evidence>
<dbReference type="EMBL" id="PVSR01000001">
    <property type="protein sequence ID" value="PRW65241.1"/>
    <property type="molecule type" value="Genomic_DNA"/>
</dbReference>
<evidence type="ECO:0000313" key="2">
    <source>
        <dbReference type="EMBL" id="PRW65241.1"/>
    </source>
</evidence>
<dbReference type="AlphaFoldDB" id="A0A2T0H1J8"/>
<comment type="caution">
    <text evidence="2">The sequence shown here is derived from an EMBL/GenBank/DDBJ whole genome shotgun (WGS) entry which is preliminary data.</text>
</comment>
<keyword evidence="3" id="KW-1185">Reference proteome</keyword>
<gene>
    <name evidence="2" type="ORF">CEP50_01585</name>
</gene>
<name>A0A2T0H1J8_ACTMO</name>
<organism evidence="2 3">
    <name type="scientific">Actinopolyspora mortivallis</name>
    <dbReference type="NCBI Taxonomy" id="33906"/>
    <lineage>
        <taxon>Bacteria</taxon>
        <taxon>Bacillati</taxon>
        <taxon>Actinomycetota</taxon>
        <taxon>Actinomycetes</taxon>
        <taxon>Actinopolysporales</taxon>
        <taxon>Actinopolysporaceae</taxon>
        <taxon>Actinopolyspora</taxon>
    </lineage>
</organism>
<proteinExistence type="predicted"/>
<evidence type="ECO:0000313" key="3">
    <source>
        <dbReference type="Proteomes" id="UP000239352"/>
    </source>
</evidence>
<feature type="region of interest" description="Disordered" evidence="1">
    <location>
        <begin position="1"/>
        <end position="20"/>
    </location>
</feature>
<sequence length="100" mass="10928">MIGFPDFSDTDRSGPPAPGSRAEFLAALQDMVTDRAPRVFALCEEIGQCQQAVLHYWGLAHPDRADLLGTGGSIHLGFRDAATAHHRLSTRTHPLHLVWA</sequence>
<dbReference type="Proteomes" id="UP000239352">
    <property type="component" value="Unassembled WGS sequence"/>
</dbReference>
<dbReference type="RefSeq" id="WP_106112108.1">
    <property type="nucleotide sequence ID" value="NZ_PVSR01000001.1"/>
</dbReference>
<dbReference type="InParanoid" id="A0A2T0H1J8"/>
<reference evidence="2 3" key="1">
    <citation type="submission" date="2018-03" db="EMBL/GenBank/DDBJ databases">
        <title>Actinopolyspora mortivallis from Sahara, screening for active biomolecules.</title>
        <authorList>
            <person name="Selama O."/>
            <person name="Wellington E.M.H."/>
            <person name="Hacene H."/>
        </authorList>
    </citation>
    <scope>NUCLEOTIDE SEQUENCE [LARGE SCALE GENOMIC DNA]</scope>
    <source>
        <strain evidence="2 3">M5A</strain>
    </source>
</reference>
<accession>A0A2T0H1J8</accession>